<keyword evidence="2" id="KW-1133">Transmembrane helix</keyword>
<feature type="transmembrane region" description="Helical" evidence="2">
    <location>
        <begin position="210"/>
        <end position="229"/>
    </location>
</feature>
<dbReference type="Pfam" id="PF24626">
    <property type="entry name" value="SH3_Tf2-1"/>
    <property type="match status" value="1"/>
</dbReference>
<feature type="transmembrane region" description="Helical" evidence="2">
    <location>
        <begin position="174"/>
        <end position="195"/>
    </location>
</feature>
<evidence type="ECO:0000313" key="4">
    <source>
        <dbReference type="EMBL" id="GEU62954.1"/>
    </source>
</evidence>
<evidence type="ECO:0000256" key="1">
    <source>
        <dbReference type="SAM" id="MobiDB-lite"/>
    </source>
</evidence>
<reference evidence="4" key="1">
    <citation type="journal article" date="2019" name="Sci. Rep.">
        <title>Draft genome of Tanacetum cinerariifolium, the natural source of mosquito coil.</title>
        <authorList>
            <person name="Yamashiro T."/>
            <person name="Shiraishi A."/>
            <person name="Satake H."/>
            <person name="Nakayama K."/>
        </authorList>
    </citation>
    <scope>NUCLEOTIDE SEQUENCE</scope>
</reference>
<feature type="region of interest" description="Disordered" evidence="1">
    <location>
        <begin position="40"/>
        <end position="64"/>
    </location>
</feature>
<feature type="domain" description="Tf2-1-like SH3-like" evidence="3">
    <location>
        <begin position="224"/>
        <end position="252"/>
    </location>
</feature>
<dbReference type="AlphaFoldDB" id="A0A6L2LRN7"/>
<gene>
    <name evidence="4" type="ORF">Tci_034932</name>
</gene>
<keyword evidence="2" id="KW-0472">Membrane</keyword>
<organism evidence="4">
    <name type="scientific">Tanacetum cinerariifolium</name>
    <name type="common">Dalmatian daisy</name>
    <name type="synonym">Chrysanthemum cinerariifolium</name>
    <dbReference type="NCBI Taxonomy" id="118510"/>
    <lineage>
        <taxon>Eukaryota</taxon>
        <taxon>Viridiplantae</taxon>
        <taxon>Streptophyta</taxon>
        <taxon>Embryophyta</taxon>
        <taxon>Tracheophyta</taxon>
        <taxon>Spermatophyta</taxon>
        <taxon>Magnoliopsida</taxon>
        <taxon>eudicotyledons</taxon>
        <taxon>Gunneridae</taxon>
        <taxon>Pentapetalae</taxon>
        <taxon>asterids</taxon>
        <taxon>campanulids</taxon>
        <taxon>Asterales</taxon>
        <taxon>Asteraceae</taxon>
        <taxon>Asteroideae</taxon>
        <taxon>Anthemideae</taxon>
        <taxon>Anthemidinae</taxon>
        <taxon>Tanacetum</taxon>
    </lineage>
</organism>
<keyword evidence="2" id="KW-0812">Transmembrane</keyword>
<accession>A0A6L2LRN7</accession>
<evidence type="ECO:0000259" key="3">
    <source>
        <dbReference type="Pfam" id="PF24626"/>
    </source>
</evidence>
<dbReference type="EMBL" id="BKCJ010004764">
    <property type="protein sequence ID" value="GEU62954.1"/>
    <property type="molecule type" value="Genomic_DNA"/>
</dbReference>
<protein>
    <recommendedName>
        <fullName evidence="3">Tf2-1-like SH3-like domain-containing protein</fullName>
    </recommendedName>
</protein>
<name>A0A6L2LRN7_TANCI</name>
<comment type="caution">
    <text evidence="4">The sequence shown here is derived from an EMBL/GenBank/DDBJ whole genome shotgun (WGS) entry which is preliminary data.</text>
</comment>
<feature type="compositionally biased region" description="Basic and acidic residues" evidence="1">
    <location>
        <begin position="40"/>
        <end position="53"/>
    </location>
</feature>
<proteinExistence type="predicted"/>
<sequence length="277" mass="30884">MAPMRRTTRALPATTTTTTPITNAHLKALINQGVADALAPRDADRSQNGKDSHNSGTGSRRTKRTTRECTYTDFLKCQPMNFKGTEGVVGLTQWFEKMDTVFNISKCAVENQSTLMKMMTAKYCPRNEIKNLEIEIWELKVKGTDVTSYTQRFQELALLCERMFLKESDNIKKYAITHVVLLIPTFIASEVSLIVSSSKTPTVMGQKTNSVALVAFGSTQTIMVGAIAYKPELPQELSRVHNTFHVSNLKKCYADEPLAVPLDGLHIDASFILSRNQ</sequence>
<evidence type="ECO:0000256" key="2">
    <source>
        <dbReference type="SAM" id="Phobius"/>
    </source>
</evidence>
<dbReference type="InterPro" id="IPR056924">
    <property type="entry name" value="SH3_Tf2-1"/>
</dbReference>